<evidence type="ECO:0000313" key="2">
    <source>
        <dbReference type="Proteomes" id="UP000019666"/>
    </source>
</evidence>
<reference evidence="1 2" key="1">
    <citation type="submission" date="2013-02" db="EMBL/GenBank/DDBJ databases">
        <authorList>
            <person name="Fiebig A."/>
            <person name="Goeker M."/>
            <person name="Klenk H.-P.P."/>
        </authorList>
    </citation>
    <scope>NUCLEOTIDE SEQUENCE [LARGE SCALE GENOMIC DNA]</scope>
    <source>
        <strain evidence="1 2">DSM 19309</strain>
    </source>
</reference>
<accession>A0A017HQD9</accession>
<evidence type="ECO:0000313" key="1">
    <source>
        <dbReference type="EMBL" id="EYD76556.1"/>
    </source>
</evidence>
<protein>
    <submittedName>
        <fullName evidence="1">Threonine dehydratase, catabolic</fullName>
        <ecNumber evidence="1">4.3.1.19</ecNumber>
    </submittedName>
</protein>
<organism evidence="1 2">
    <name type="scientific">Rubellimicrobium mesophilum DSM 19309</name>
    <dbReference type="NCBI Taxonomy" id="442562"/>
    <lineage>
        <taxon>Bacteria</taxon>
        <taxon>Pseudomonadati</taxon>
        <taxon>Pseudomonadota</taxon>
        <taxon>Alphaproteobacteria</taxon>
        <taxon>Rhodobacterales</taxon>
        <taxon>Roseobacteraceae</taxon>
        <taxon>Rubellimicrobium</taxon>
    </lineage>
</organism>
<gene>
    <name evidence="1" type="ORF">Rumeso_01836</name>
</gene>
<dbReference type="EC" id="4.3.1.19" evidence="1"/>
<dbReference type="GO" id="GO:0004794">
    <property type="term" value="F:threonine deaminase activity"/>
    <property type="evidence" value="ECO:0007669"/>
    <property type="project" value="UniProtKB-EC"/>
</dbReference>
<dbReference type="EMBL" id="AOSK01000042">
    <property type="protein sequence ID" value="EYD76556.1"/>
    <property type="molecule type" value="Genomic_DNA"/>
</dbReference>
<dbReference type="HOGENOM" id="CLU_3122310_0_0_5"/>
<dbReference type="AlphaFoldDB" id="A0A017HQD9"/>
<comment type="caution">
    <text evidence="1">The sequence shown here is derived from an EMBL/GenBank/DDBJ whole genome shotgun (WGS) entry which is preliminary data.</text>
</comment>
<keyword evidence="1" id="KW-0456">Lyase</keyword>
<dbReference type="PATRIC" id="fig|442562.3.peg.1814"/>
<sequence length="50" mass="5544">MRTKPTSGEPLLADDAPHTVADGLKVPLKDLTWHFVRTHVTDLHAGRDRA</sequence>
<keyword evidence="2" id="KW-1185">Reference proteome</keyword>
<dbReference type="STRING" id="442562.Rumeso_01836"/>
<proteinExistence type="predicted"/>
<dbReference type="Proteomes" id="UP000019666">
    <property type="component" value="Unassembled WGS sequence"/>
</dbReference>
<name>A0A017HQD9_9RHOB</name>